<dbReference type="InterPro" id="IPR024419">
    <property type="entry name" value="YvrJ"/>
</dbReference>
<evidence type="ECO:0000256" key="1">
    <source>
        <dbReference type="SAM" id="Phobius"/>
    </source>
</evidence>
<dbReference type="EMBL" id="RYYR01000029">
    <property type="protein sequence ID" value="RUL48794.1"/>
    <property type="molecule type" value="Genomic_DNA"/>
</dbReference>
<proteinExistence type="predicted"/>
<name>A0A3S0P6E2_9BACI</name>
<gene>
    <name evidence="2" type="ORF">EK386_16280</name>
</gene>
<accession>A0A3S0P6E2</accession>
<keyword evidence="1" id="KW-1133">Transmembrane helix</keyword>
<organism evidence="2 3">
    <name type="scientific">Lysinibacillus antri</name>
    <dbReference type="NCBI Taxonomy" id="2498145"/>
    <lineage>
        <taxon>Bacteria</taxon>
        <taxon>Bacillati</taxon>
        <taxon>Bacillota</taxon>
        <taxon>Bacilli</taxon>
        <taxon>Bacillales</taxon>
        <taxon>Bacillaceae</taxon>
        <taxon>Lysinibacillus</taxon>
    </lineage>
</organism>
<comment type="caution">
    <text evidence="2">The sequence shown here is derived from an EMBL/GenBank/DDBJ whole genome shotgun (WGS) entry which is preliminary data.</text>
</comment>
<protein>
    <submittedName>
        <fullName evidence="2">YvrJ family protein</fullName>
    </submittedName>
</protein>
<keyword evidence="3" id="KW-1185">Reference proteome</keyword>
<dbReference type="Proteomes" id="UP000287910">
    <property type="component" value="Unassembled WGS sequence"/>
</dbReference>
<keyword evidence="1" id="KW-0812">Transmembrane</keyword>
<feature type="transmembrane region" description="Helical" evidence="1">
    <location>
        <begin position="6"/>
        <end position="24"/>
    </location>
</feature>
<keyword evidence="1" id="KW-0472">Membrane</keyword>
<evidence type="ECO:0000313" key="3">
    <source>
        <dbReference type="Proteomes" id="UP000287910"/>
    </source>
</evidence>
<reference evidence="2 3" key="1">
    <citation type="submission" date="2018-12" db="EMBL/GenBank/DDBJ databases">
        <title>Lysinibacillus antri sp. nov., isolated from a cave soil.</title>
        <authorList>
            <person name="Narsing Rao M.P."/>
            <person name="Zhang H."/>
            <person name="Dong Z.-Y."/>
            <person name="Niu X.-K."/>
            <person name="Zhang K."/>
            <person name="Fang B.-Z."/>
            <person name="Kang Y.-Q."/>
            <person name="Xiao M."/>
            <person name="Li W.-J."/>
        </authorList>
    </citation>
    <scope>NUCLEOTIDE SEQUENCE [LARGE SCALE GENOMIC DNA]</scope>
    <source>
        <strain evidence="2 3">SYSU K30002</strain>
    </source>
</reference>
<sequence length="46" mass="5502">MNMEELFSYFDYGFSFLISIYLLIRMEKRIESLTDSINSLNNKLSD</sequence>
<evidence type="ECO:0000313" key="2">
    <source>
        <dbReference type="EMBL" id="RUL48794.1"/>
    </source>
</evidence>
<dbReference type="Pfam" id="PF12841">
    <property type="entry name" value="YvrJ"/>
    <property type="match status" value="1"/>
</dbReference>
<dbReference type="AlphaFoldDB" id="A0A3S0P6E2"/>